<comment type="caution">
    <text evidence="6">The sequence shown here is derived from an EMBL/GenBank/DDBJ whole genome shotgun (WGS) entry which is preliminary data.</text>
</comment>
<name>A0A086Y2S2_9RHOB</name>
<evidence type="ECO:0000256" key="2">
    <source>
        <dbReference type="ARBA" id="ARBA00005695"/>
    </source>
</evidence>
<sequence>MQATWRTLALATLFSSTALVSAVSAQNLRIGLASEPTSMDPQFHNLATNTQVRLSIFESLIDQDALQALQPKLATEWEALDETTWRFRLRDDVTFHNGTPFTARDVIYSVCRIPMVENSPSSFSIYTKSVAGMEAEDDHTVIIRTDGPNPLLPVESSTWAIMSADASGATDDFAFKKGGCEGMGEVPQQAAFNSPALVVGTGPYKLKEFTRGSQIVLTRAEDYWGDKSEWETITLRPISSAGPRVAALLAGDVDLIEAPPVQDLPRIKNAGFNVVDALSNRVIYIALFQDGAHKGIAGTDGKNPLEDPRVRQAMSLAINREAIVDRIMSGYATPAGELLPPPMFGTSGRPADGYDPEKAKQLMSEAGYPDGFELTLGTPNDRYINDEQVAQAVAQMLTRIGIRTKVDATTASQFFSRRNALDYPAFLAGWGAASGEMSSPLKSLVATYNPDAGLGVTNAGRYSNPEMDALLEKAMVTIDDDERSNLLQQAETIVLNEHGILPLHYERSAWAMSPKVNYEPRVDQYTLAHTVTQATD</sequence>
<dbReference type="InterPro" id="IPR030678">
    <property type="entry name" value="Peptide/Ni-bd"/>
</dbReference>
<evidence type="ECO:0000313" key="7">
    <source>
        <dbReference type="Proteomes" id="UP000028826"/>
    </source>
</evidence>
<feature type="domain" description="Solute-binding protein family 5" evidence="5">
    <location>
        <begin position="69"/>
        <end position="447"/>
    </location>
</feature>
<dbReference type="Pfam" id="PF00496">
    <property type="entry name" value="SBP_bac_5"/>
    <property type="match status" value="1"/>
</dbReference>
<dbReference type="PIRSF" id="PIRSF002741">
    <property type="entry name" value="MppA"/>
    <property type="match status" value="1"/>
</dbReference>
<keyword evidence="7" id="KW-1185">Reference proteome</keyword>
<dbReference type="Gene3D" id="3.90.76.10">
    <property type="entry name" value="Dipeptide-binding Protein, Domain 1"/>
    <property type="match status" value="1"/>
</dbReference>
<reference evidence="6 7" key="1">
    <citation type="submission" date="2014-03" db="EMBL/GenBank/DDBJ databases">
        <title>Genome of Haematobacter massiliensis CCUG 47968.</title>
        <authorList>
            <person name="Wang D."/>
            <person name="Wang G."/>
        </authorList>
    </citation>
    <scope>NUCLEOTIDE SEQUENCE [LARGE SCALE GENOMIC DNA]</scope>
    <source>
        <strain evidence="6 7">CCUG 47968</strain>
    </source>
</reference>
<organism evidence="6 7">
    <name type="scientific">Haematobacter massiliensis</name>
    <dbReference type="NCBI Taxonomy" id="195105"/>
    <lineage>
        <taxon>Bacteria</taxon>
        <taxon>Pseudomonadati</taxon>
        <taxon>Pseudomonadota</taxon>
        <taxon>Alphaproteobacteria</taxon>
        <taxon>Rhodobacterales</taxon>
        <taxon>Paracoccaceae</taxon>
        <taxon>Haematobacter</taxon>
    </lineage>
</organism>
<dbReference type="PANTHER" id="PTHR30290">
    <property type="entry name" value="PERIPLASMIC BINDING COMPONENT OF ABC TRANSPORTER"/>
    <property type="match status" value="1"/>
</dbReference>
<protein>
    <submittedName>
        <fullName evidence="6">Peptide ABC transporter substrate-binding protein</fullName>
    </submittedName>
</protein>
<dbReference type="CDD" id="cd08498">
    <property type="entry name" value="PBP2_NikA_DppA_OppA_like_2"/>
    <property type="match status" value="1"/>
</dbReference>
<evidence type="ECO:0000256" key="1">
    <source>
        <dbReference type="ARBA" id="ARBA00004418"/>
    </source>
</evidence>
<evidence type="ECO:0000256" key="4">
    <source>
        <dbReference type="ARBA" id="ARBA00022729"/>
    </source>
</evidence>
<dbReference type="InterPro" id="IPR039424">
    <property type="entry name" value="SBP_5"/>
</dbReference>
<dbReference type="RefSeq" id="WP_035711466.1">
    <property type="nucleotide sequence ID" value="NZ_CAMIFG010000033.1"/>
</dbReference>
<dbReference type="PANTHER" id="PTHR30290:SF9">
    <property type="entry name" value="OLIGOPEPTIDE-BINDING PROTEIN APPA"/>
    <property type="match status" value="1"/>
</dbReference>
<keyword evidence="4" id="KW-0732">Signal</keyword>
<dbReference type="SUPFAM" id="SSF53850">
    <property type="entry name" value="Periplasmic binding protein-like II"/>
    <property type="match status" value="1"/>
</dbReference>
<dbReference type="eggNOG" id="COG0747">
    <property type="taxonomic scope" value="Bacteria"/>
</dbReference>
<dbReference type="EMBL" id="JGYG01000007">
    <property type="protein sequence ID" value="KFI28572.1"/>
    <property type="molecule type" value="Genomic_DNA"/>
</dbReference>
<dbReference type="GO" id="GO:0043190">
    <property type="term" value="C:ATP-binding cassette (ABC) transporter complex"/>
    <property type="evidence" value="ECO:0007669"/>
    <property type="project" value="InterPro"/>
</dbReference>
<proteinExistence type="inferred from homology"/>
<dbReference type="GO" id="GO:0030288">
    <property type="term" value="C:outer membrane-bounded periplasmic space"/>
    <property type="evidence" value="ECO:0007669"/>
    <property type="project" value="UniProtKB-ARBA"/>
</dbReference>
<evidence type="ECO:0000313" key="6">
    <source>
        <dbReference type="EMBL" id="KFI28572.1"/>
    </source>
</evidence>
<dbReference type="InterPro" id="IPR000914">
    <property type="entry name" value="SBP_5_dom"/>
</dbReference>
<evidence type="ECO:0000256" key="3">
    <source>
        <dbReference type="ARBA" id="ARBA00022448"/>
    </source>
</evidence>
<dbReference type="Proteomes" id="UP000028826">
    <property type="component" value="Unassembled WGS sequence"/>
</dbReference>
<dbReference type="GO" id="GO:0015833">
    <property type="term" value="P:peptide transport"/>
    <property type="evidence" value="ECO:0007669"/>
    <property type="project" value="TreeGrafter"/>
</dbReference>
<dbReference type="STRING" id="195105.CN97_17655"/>
<accession>A0A086Y2S2</accession>
<keyword evidence="3" id="KW-0813">Transport</keyword>
<gene>
    <name evidence="6" type="ORF">CN97_17655</name>
</gene>
<comment type="subcellular location">
    <subcellularLocation>
        <location evidence="1">Periplasm</location>
    </subcellularLocation>
</comment>
<dbReference type="AlphaFoldDB" id="A0A086Y2S2"/>
<dbReference type="GO" id="GO:1904680">
    <property type="term" value="F:peptide transmembrane transporter activity"/>
    <property type="evidence" value="ECO:0007669"/>
    <property type="project" value="TreeGrafter"/>
</dbReference>
<dbReference type="Gene3D" id="3.40.190.10">
    <property type="entry name" value="Periplasmic binding protein-like II"/>
    <property type="match status" value="1"/>
</dbReference>
<dbReference type="Gene3D" id="3.10.105.10">
    <property type="entry name" value="Dipeptide-binding Protein, Domain 3"/>
    <property type="match status" value="1"/>
</dbReference>
<comment type="similarity">
    <text evidence="2">Belongs to the bacterial solute-binding protein 5 family.</text>
</comment>
<dbReference type="OrthoDB" id="9803988at2"/>
<evidence type="ECO:0000259" key="5">
    <source>
        <dbReference type="Pfam" id="PF00496"/>
    </source>
</evidence>